<evidence type="ECO:0000256" key="4">
    <source>
        <dbReference type="ARBA" id="ARBA00022679"/>
    </source>
</evidence>
<keyword evidence="3 10" id="KW-0662">Pyridine nucleotide biosynthesis</keyword>
<dbReference type="Gene3D" id="3.40.50.620">
    <property type="entry name" value="HUPs"/>
    <property type="match status" value="1"/>
</dbReference>
<dbReference type="InterPro" id="IPR014729">
    <property type="entry name" value="Rossmann-like_a/b/a_fold"/>
</dbReference>
<keyword evidence="5 10" id="KW-0548">Nucleotidyltransferase</keyword>
<evidence type="ECO:0000256" key="7">
    <source>
        <dbReference type="ARBA" id="ARBA00022840"/>
    </source>
</evidence>
<dbReference type="Pfam" id="PF01467">
    <property type="entry name" value="CTP_transf_like"/>
    <property type="match status" value="1"/>
</dbReference>
<dbReference type="EMBL" id="JAGGLM010000009">
    <property type="protein sequence ID" value="MBP2033008.1"/>
    <property type="molecule type" value="Genomic_DNA"/>
</dbReference>
<evidence type="ECO:0000259" key="11">
    <source>
        <dbReference type="Pfam" id="PF01467"/>
    </source>
</evidence>
<accession>A0ABS4KSJ9</accession>
<name>A0ABS4KSJ9_9CLOT</name>
<comment type="caution">
    <text evidence="12">The sequence shown here is derived from an EMBL/GenBank/DDBJ whole genome shotgun (WGS) entry which is preliminary data.</text>
</comment>
<keyword evidence="7 10" id="KW-0067">ATP-binding</keyword>
<evidence type="ECO:0000313" key="12">
    <source>
        <dbReference type="EMBL" id="MBP2033008.1"/>
    </source>
</evidence>
<evidence type="ECO:0000313" key="13">
    <source>
        <dbReference type="Proteomes" id="UP001519307"/>
    </source>
</evidence>
<evidence type="ECO:0000256" key="9">
    <source>
        <dbReference type="ARBA" id="ARBA00048721"/>
    </source>
</evidence>
<dbReference type="SUPFAM" id="SSF52374">
    <property type="entry name" value="Nucleotidylyl transferase"/>
    <property type="match status" value="1"/>
</dbReference>
<dbReference type="EC" id="2.7.7.18" evidence="10"/>
<comment type="catalytic activity">
    <reaction evidence="9 10">
        <text>nicotinate beta-D-ribonucleotide + ATP + H(+) = deamido-NAD(+) + diphosphate</text>
        <dbReference type="Rhea" id="RHEA:22860"/>
        <dbReference type="ChEBI" id="CHEBI:15378"/>
        <dbReference type="ChEBI" id="CHEBI:30616"/>
        <dbReference type="ChEBI" id="CHEBI:33019"/>
        <dbReference type="ChEBI" id="CHEBI:57502"/>
        <dbReference type="ChEBI" id="CHEBI:58437"/>
        <dbReference type="EC" id="2.7.7.18"/>
    </reaction>
</comment>
<comment type="pathway">
    <text evidence="2 10">Cofactor biosynthesis; NAD(+) biosynthesis; deamido-NAD(+) from nicotinate D-ribonucleotide: step 1/1.</text>
</comment>
<dbReference type="NCBIfam" id="TIGR00482">
    <property type="entry name" value="nicotinate (nicotinamide) nucleotide adenylyltransferase"/>
    <property type="match status" value="1"/>
</dbReference>
<evidence type="ECO:0000256" key="2">
    <source>
        <dbReference type="ARBA" id="ARBA00005019"/>
    </source>
</evidence>
<dbReference type="CDD" id="cd02165">
    <property type="entry name" value="NMNAT"/>
    <property type="match status" value="1"/>
</dbReference>
<evidence type="ECO:0000256" key="3">
    <source>
        <dbReference type="ARBA" id="ARBA00022642"/>
    </source>
</evidence>
<keyword evidence="4 10" id="KW-0808">Transferase</keyword>
<comment type="function">
    <text evidence="1 10">Catalyzes the reversible adenylation of nicotinate mononucleotide (NaMN) to nicotinic acid adenine dinucleotide (NaAD).</text>
</comment>
<evidence type="ECO:0000256" key="5">
    <source>
        <dbReference type="ARBA" id="ARBA00022695"/>
    </source>
</evidence>
<keyword evidence="6 10" id="KW-0547">Nucleotide-binding</keyword>
<dbReference type="Proteomes" id="UP001519307">
    <property type="component" value="Unassembled WGS sequence"/>
</dbReference>
<gene>
    <name evidence="10" type="primary">nadD</name>
    <name evidence="12" type="ORF">J2Z42_001687</name>
</gene>
<feature type="domain" description="Cytidyltransferase-like" evidence="11">
    <location>
        <begin position="6"/>
        <end position="173"/>
    </location>
</feature>
<evidence type="ECO:0000256" key="10">
    <source>
        <dbReference type="HAMAP-Rule" id="MF_00244"/>
    </source>
</evidence>
<keyword evidence="13" id="KW-1185">Reference proteome</keyword>
<evidence type="ECO:0000256" key="8">
    <source>
        <dbReference type="ARBA" id="ARBA00023027"/>
    </source>
</evidence>
<dbReference type="PANTHER" id="PTHR39321:SF3">
    <property type="entry name" value="PHOSPHOPANTETHEINE ADENYLYLTRANSFERASE"/>
    <property type="match status" value="1"/>
</dbReference>
<dbReference type="InterPro" id="IPR004821">
    <property type="entry name" value="Cyt_trans-like"/>
</dbReference>
<organism evidence="12 13">
    <name type="scientific">Clostridium algifaecis</name>
    <dbReference type="NCBI Taxonomy" id="1472040"/>
    <lineage>
        <taxon>Bacteria</taxon>
        <taxon>Bacillati</taxon>
        <taxon>Bacillota</taxon>
        <taxon>Clostridia</taxon>
        <taxon>Eubacteriales</taxon>
        <taxon>Clostridiaceae</taxon>
        <taxon>Clostridium</taxon>
    </lineage>
</organism>
<reference evidence="12 13" key="1">
    <citation type="submission" date="2021-03" db="EMBL/GenBank/DDBJ databases">
        <title>Genomic Encyclopedia of Type Strains, Phase IV (KMG-IV): sequencing the most valuable type-strain genomes for metagenomic binning, comparative biology and taxonomic classification.</title>
        <authorList>
            <person name="Goeker M."/>
        </authorList>
    </citation>
    <scope>NUCLEOTIDE SEQUENCE [LARGE SCALE GENOMIC DNA]</scope>
    <source>
        <strain evidence="12 13">DSM 28783</strain>
    </source>
</reference>
<sequence>MIRKAIFGGTFDPIHNGHIHIAYEAFYKLDLSEVIFMPSGIPPHKLDKKITDPFIRYNMVKAAVKNEKKFVVSDYEINSPDLSYTYKTLRHFNDLETNVEWYFLTGTDCLMDIEEWSNTREIFKLCKFVVFNRPGFDIDNIICQKKKMEKKYSADIIFLDANLLDISSTNIRKNIKINRNVGYLLPESVYKIIKEYNLYK</sequence>
<dbReference type="InterPro" id="IPR005248">
    <property type="entry name" value="NadD/NMNAT"/>
</dbReference>
<dbReference type="NCBIfam" id="TIGR00125">
    <property type="entry name" value="cyt_tran_rel"/>
    <property type="match status" value="1"/>
</dbReference>
<protein>
    <recommendedName>
        <fullName evidence="10">Probable nicotinate-nucleotide adenylyltransferase</fullName>
        <ecNumber evidence="10">2.7.7.18</ecNumber>
    </recommendedName>
    <alternativeName>
        <fullName evidence="10">Deamido-NAD(+) diphosphorylase</fullName>
    </alternativeName>
    <alternativeName>
        <fullName evidence="10">Deamido-NAD(+) pyrophosphorylase</fullName>
    </alternativeName>
    <alternativeName>
        <fullName evidence="10">Nicotinate mononucleotide adenylyltransferase</fullName>
        <shortName evidence="10">NaMN adenylyltransferase</shortName>
    </alternativeName>
</protein>
<keyword evidence="8 10" id="KW-0520">NAD</keyword>
<dbReference type="HAMAP" id="MF_00244">
    <property type="entry name" value="NaMN_adenylyltr"/>
    <property type="match status" value="1"/>
</dbReference>
<evidence type="ECO:0000256" key="1">
    <source>
        <dbReference type="ARBA" id="ARBA00002324"/>
    </source>
</evidence>
<comment type="similarity">
    <text evidence="10">Belongs to the NadD family.</text>
</comment>
<evidence type="ECO:0000256" key="6">
    <source>
        <dbReference type="ARBA" id="ARBA00022741"/>
    </source>
</evidence>
<dbReference type="RefSeq" id="WP_209702164.1">
    <property type="nucleotide sequence ID" value="NZ_JAGGLM010000009.1"/>
</dbReference>
<dbReference type="PANTHER" id="PTHR39321">
    <property type="entry name" value="NICOTINATE-NUCLEOTIDE ADENYLYLTRANSFERASE-RELATED"/>
    <property type="match status" value="1"/>
</dbReference>
<dbReference type="GO" id="GO:0004515">
    <property type="term" value="F:nicotinate-nucleotide adenylyltransferase activity"/>
    <property type="evidence" value="ECO:0007669"/>
    <property type="project" value="UniProtKB-EC"/>
</dbReference>
<dbReference type="NCBIfam" id="NF000840">
    <property type="entry name" value="PRK00071.1-3"/>
    <property type="match status" value="1"/>
</dbReference>
<proteinExistence type="inferred from homology"/>